<protein>
    <recommendedName>
        <fullName evidence="5">SRCR domain-containing protein</fullName>
    </recommendedName>
</protein>
<comment type="caution">
    <text evidence="6">The sequence shown here is derived from an EMBL/GenBank/DDBJ whole genome shotgun (WGS) entry which is preliminary data.</text>
</comment>
<dbReference type="InterPro" id="IPR055918">
    <property type="entry name" value="DUF7495"/>
</dbReference>
<dbReference type="Gene3D" id="3.10.250.10">
    <property type="entry name" value="SRCR-like domain"/>
    <property type="match status" value="1"/>
</dbReference>
<feature type="disulfide bond" evidence="2">
    <location>
        <begin position="215"/>
        <end position="225"/>
    </location>
</feature>
<dbReference type="PROSITE" id="PS50092">
    <property type="entry name" value="TSP1"/>
    <property type="match status" value="1"/>
</dbReference>
<feature type="signal peptide" evidence="4">
    <location>
        <begin position="1"/>
        <end position="21"/>
    </location>
</feature>
<keyword evidence="1 2" id="KW-1015">Disulfide bond</keyword>
<dbReference type="InterPro" id="IPR036772">
    <property type="entry name" value="SRCR-like_dom_sf"/>
</dbReference>
<organism evidence="6 7">
    <name type="scientific">Clavelina lepadiformis</name>
    <name type="common">Light-bulb sea squirt</name>
    <name type="synonym">Ascidia lepadiformis</name>
    <dbReference type="NCBI Taxonomy" id="159417"/>
    <lineage>
        <taxon>Eukaryota</taxon>
        <taxon>Metazoa</taxon>
        <taxon>Chordata</taxon>
        <taxon>Tunicata</taxon>
        <taxon>Ascidiacea</taxon>
        <taxon>Aplousobranchia</taxon>
        <taxon>Clavelinidae</taxon>
        <taxon>Clavelina</taxon>
    </lineage>
</organism>
<evidence type="ECO:0000259" key="5">
    <source>
        <dbReference type="PROSITE" id="PS50287"/>
    </source>
</evidence>
<dbReference type="InterPro" id="IPR036383">
    <property type="entry name" value="TSP1_rpt_sf"/>
</dbReference>
<keyword evidence="7" id="KW-1185">Reference proteome</keyword>
<dbReference type="Pfam" id="PF00090">
    <property type="entry name" value="TSP_1"/>
    <property type="match status" value="1"/>
</dbReference>
<dbReference type="SMART" id="SM00209">
    <property type="entry name" value="TSP1"/>
    <property type="match status" value="1"/>
</dbReference>
<evidence type="ECO:0000313" key="6">
    <source>
        <dbReference type="EMBL" id="CAK8690823.1"/>
    </source>
</evidence>
<evidence type="ECO:0000313" key="7">
    <source>
        <dbReference type="Proteomes" id="UP001642483"/>
    </source>
</evidence>
<dbReference type="SUPFAM" id="SSF82895">
    <property type="entry name" value="TSP-1 type 1 repeat"/>
    <property type="match status" value="1"/>
</dbReference>
<name>A0ABP0GHC6_CLALP</name>
<dbReference type="Gene3D" id="2.20.100.10">
    <property type="entry name" value="Thrombospondin type-1 (TSP1) repeat"/>
    <property type="match status" value="1"/>
</dbReference>
<dbReference type="EMBL" id="CAWYQH010000119">
    <property type="protein sequence ID" value="CAK8690823.1"/>
    <property type="molecule type" value="Genomic_DNA"/>
</dbReference>
<feature type="chain" id="PRO_5047396799" description="SRCR domain-containing protein" evidence="4">
    <location>
        <begin position="22"/>
        <end position="349"/>
    </location>
</feature>
<dbReference type="Proteomes" id="UP001642483">
    <property type="component" value="Unassembled WGS sequence"/>
</dbReference>
<proteinExistence type="predicted"/>
<sequence>MGLAELLLASIFILFCLRANANLQATCEIDGDRSMGPPGPVGKRGPVGAPGIQGTKGDPGDCNSWMEVVQRLEERVNQLENQLELRDWSVWSAWSDCVTERNCGSGERSRRRTCLFSPTGDSCVGSEIETGICSLPSCEAPLMLSNQISGAVFIYDDTDETNPWKGVCEGNQLTEPNKVKIMKTVCRQNNLTLAYVRDFPKKTFTNHVYFQPSDCNDDEQYLMQCQSDGWKLHANCEKQLQVLCTDVMHFRLPSNQITWTIVKRFCEGIGRQMCSFEDVFPYNDNVPIITGVLHGDYWVPIRGAGKDWVQIGNSPHRTGLKHVALGPASWGETITTNVFKEHFFCCQQL</sequence>
<dbReference type="PROSITE" id="PS50287">
    <property type="entry name" value="SRCR_2"/>
    <property type="match status" value="1"/>
</dbReference>
<evidence type="ECO:0000256" key="3">
    <source>
        <dbReference type="SAM" id="Coils"/>
    </source>
</evidence>
<accession>A0ABP0GHC6</accession>
<keyword evidence="3" id="KW-0175">Coiled coil</keyword>
<dbReference type="InterPro" id="IPR001190">
    <property type="entry name" value="SRCR"/>
</dbReference>
<feature type="coiled-coil region" evidence="3">
    <location>
        <begin position="62"/>
        <end position="89"/>
    </location>
</feature>
<dbReference type="Pfam" id="PF24325">
    <property type="entry name" value="DUF7495"/>
    <property type="match status" value="1"/>
</dbReference>
<comment type="caution">
    <text evidence="2">Lacks conserved residue(s) required for the propagation of feature annotation.</text>
</comment>
<evidence type="ECO:0000256" key="2">
    <source>
        <dbReference type="PROSITE-ProRule" id="PRU00196"/>
    </source>
</evidence>
<keyword evidence="4" id="KW-0732">Signal</keyword>
<dbReference type="Gene3D" id="1.20.5.320">
    <property type="entry name" value="6-Phosphogluconate Dehydrogenase, domain 3"/>
    <property type="match status" value="1"/>
</dbReference>
<dbReference type="SUPFAM" id="SSF56487">
    <property type="entry name" value="SRCR-like"/>
    <property type="match status" value="1"/>
</dbReference>
<evidence type="ECO:0000256" key="4">
    <source>
        <dbReference type="SAM" id="SignalP"/>
    </source>
</evidence>
<feature type="domain" description="SRCR" evidence="5">
    <location>
        <begin position="149"/>
        <end position="245"/>
    </location>
</feature>
<gene>
    <name evidence="6" type="ORF">CVLEPA_LOCUS23387</name>
</gene>
<reference evidence="6 7" key="1">
    <citation type="submission" date="2024-02" db="EMBL/GenBank/DDBJ databases">
        <authorList>
            <person name="Daric V."/>
            <person name="Darras S."/>
        </authorList>
    </citation>
    <scope>NUCLEOTIDE SEQUENCE [LARGE SCALE GENOMIC DNA]</scope>
</reference>
<evidence type="ECO:0000256" key="1">
    <source>
        <dbReference type="ARBA" id="ARBA00023157"/>
    </source>
</evidence>
<dbReference type="InterPro" id="IPR000884">
    <property type="entry name" value="TSP1_rpt"/>
</dbReference>